<dbReference type="Proteomes" id="UP000597507">
    <property type="component" value="Unassembled WGS sequence"/>
</dbReference>
<organism evidence="2 3">
    <name type="scientific">Caldovatus sediminis</name>
    <dbReference type="NCBI Taxonomy" id="2041189"/>
    <lineage>
        <taxon>Bacteria</taxon>
        <taxon>Pseudomonadati</taxon>
        <taxon>Pseudomonadota</taxon>
        <taxon>Alphaproteobacteria</taxon>
        <taxon>Acetobacterales</taxon>
        <taxon>Roseomonadaceae</taxon>
        <taxon>Caldovatus</taxon>
    </lineage>
</organism>
<reference evidence="2 3" key="1">
    <citation type="journal article" date="2014" name="Int. J. Syst. Evol. Microbiol.">
        <title>Complete genome sequence of Corynebacterium casei LMG S-19264T (=DSM 44701T), isolated from a smear-ripened cheese.</title>
        <authorList>
            <consortium name="US DOE Joint Genome Institute (JGI-PGF)"/>
            <person name="Walter F."/>
            <person name="Albersmeier A."/>
            <person name="Kalinowski J."/>
            <person name="Ruckert C."/>
        </authorList>
    </citation>
    <scope>NUCLEOTIDE SEQUENCE [LARGE SCALE GENOMIC DNA]</scope>
    <source>
        <strain evidence="2 3">CGMCC 1.16330</strain>
    </source>
</reference>
<protein>
    <recommendedName>
        <fullName evidence="4">Asparaginase</fullName>
    </recommendedName>
</protein>
<name>A0A8J2ZEE2_9PROT</name>
<dbReference type="AlphaFoldDB" id="A0A8J2ZEE2"/>
<evidence type="ECO:0000313" key="3">
    <source>
        <dbReference type="Proteomes" id="UP000597507"/>
    </source>
</evidence>
<sequence>MKPRVAFIGTGGTIASVGRGPLDLADDTATGRLLDAAGLLARFPEVREVAEVPRWPASSSATGRRRSRRRRISPRSR</sequence>
<comment type="caution">
    <text evidence="2">The sequence shown here is derived from an EMBL/GenBank/DDBJ whole genome shotgun (WGS) entry which is preliminary data.</text>
</comment>
<keyword evidence="3" id="KW-1185">Reference proteome</keyword>
<gene>
    <name evidence="2" type="ORF">GCM10010964_36540</name>
</gene>
<evidence type="ECO:0000256" key="1">
    <source>
        <dbReference type="SAM" id="MobiDB-lite"/>
    </source>
</evidence>
<evidence type="ECO:0000313" key="2">
    <source>
        <dbReference type="EMBL" id="GGG45845.1"/>
    </source>
</evidence>
<dbReference type="RefSeq" id="WP_188902878.1">
    <property type="nucleotide sequence ID" value="NZ_BMKS01000014.1"/>
</dbReference>
<accession>A0A8J2ZEE2</accession>
<evidence type="ECO:0008006" key="4">
    <source>
        <dbReference type="Google" id="ProtNLM"/>
    </source>
</evidence>
<proteinExistence type="predicted"/>
<feature type="region of interest" description="Disordered" evidence="1">
    <location>
        <begin position="54"/>
        <end position="77"/>
    </location>
</feature>
<feature type="compositionally biased region" description="Basic residues" evidence="1">
    <location>
        <begin position="63"/>
        <end position="77"/>
    </location>
</feature>
<dbReference type="EMBL" id="BMKS01000014">
    <property type="protein sequence ID" value="GGG45845.1"/>
    <property type="molecule type" value="Genomic_DNA"/>
</dbReference>